<dbReference type="CDD" id="cd04301">
    <property type="entry name" value="NAT_SF"/>
    <property type="match status" value="1"/>
</dbReference>
<evidence type="ECO:0000259" key="1">
    <source>
        <dbReference type="PROSITE" id="PS51186"/>
    </source>
</evidence>
<dbReference type="Pfam" id="PF13508">
    <property type="entry name" value="Acetyltransf_7"/>
    <property type="match status" value="1"/>
</dbReference>
<dbReference type="PANTHER" id="PTHR43233:SF1">
    <property type="entry name" value="FAMILY N-ACETYLTRANSFERASE, PUTATIVE (AFU_ORTHOLOGUE AFUA_6G03350)-RELATED"/>
    <property type="match status" value="1"/>
</dbReference>
<feature type="domain" description="N-acetyltransferase" evidence="1">
    <location>
        <begin position="17"/>
        <end position="154"/>
    </location>
</feature>
<proteinExistence type="predicted"/>
<keyword evidence="3" id="KW-1185">Reference proteome</keyword>
<protein>
    <submittedName>
        <fullName evidence="2">GNAT family N-acetyltransferase</fullName>
    </submittedName>
</protein>
<gene>
    <name evidence="2" type="ORF">CAL26_13955</name>
</gene>
<dbReference type="AlphaFoldDB" id="A0A261R170"/>
<dbReference type="Gene3D" id="3.40.630.30">
    <property type="match status" value="1"/>
</dbReference>
<reference evidence="2" key="1">
    <citation type="submission" date="2017-05" db="EMBL/GenBank/DDBJ databases">
        <title>Complete and WGS of Bordetella genogroups.</title>
        <authorList>
            <person name="Spilker T."/>
            <person name="Lipuma J."/>
        </authorList>
    </citation>
    <scope>NUCLEOTIDE SEQUENCE</scope>
    <source>
        <strain evidence="2">AU21707</strain>
    </source>
</reference>
<dbReference type="RefSeq" id="WP_094847481.1">
    <property type="nucleotide sequence ID" value="NZ_NEVJ01000003.1"/>
</dbReference>
<accession>A0A261R170</accession>
<name>A0A261R170_9BORD</name>
<evidence type="ECO:0000313" key="2">
    <source>
        <dbReference type="EMBL" id="OZI18795.1"/>
    </source>
</evidence>
<dbReference type="GO" id="GO:0016747">
    <property type="term" value="F:acyltransferase activity, transferring groups other than amino-acyl groups"/>
    <property type="evidence" value="ECO:0007669"/>
    <property type="project" value="InterPro"/>
</dbReference>
<dbReference type="Proteomes" id="UP000216857">
    <property type="component" value="Unassembled WGS sequence"/>
</dbReference>
<sequence>MLPNETRIAEWRRGPYVMSTDRGRLDMERIHHFLSEQAYWARGLSRDSISRSVEGSIAIGVYADGRQVGFARVVTDCVRLAYLMDVFIDDEHRGHGLGTWIAEAIRTHPDLTAVTRWLLSTRDAHAVYQRAGWSPVAQPDWMMEVVAPPATPAPGGTGKQTGNEE</sequence>
<comment type="caution">
    <text evidence="2">The sequence shown here is derived from an EMBL/GenBank/DDBJ whole genome shotgun (WGS) entry which is preliminary data.</text>
</comment>
<dbReference type="InterPro" id="IPR000182">
    <property type="entry name" value="GNAT_dom"/>
</dbReference>
<dbReference type="SUPFAM" id="SSF55729">
    <property type="entry name" value="Acyl-CoA N-acyltransferases (Nat)"/>
    <property type="match status" value="1"/>
</dbReference>
<dbReference type="InterPro" id="IPR053144">
    <property type="entry name" value="Acetyltransferase_Butenolide"/>
</dbReference>
<evidence type="ECO:0000313" key="3">
    <source>
        <dbReference type="Proteomes" id="UP000216857"/>
    </source>
</evidence>
<dbReference type="InterPro" id="IPR016181">
    <property type="entry name" value="Acyl_CoA_acyltransferase"/>
</dbReference>
<dbReference type="OrthoDB" id="3216107at2"/>
<dbReference type="EMBL" id="NEVJ01000003">
    <property type="protein sequence ID" value="OZI18795.1"/>
    <property type="molecule type" value="Genomic_DNA"/>
</dbReference>
<dbReference type="PROSITE" id="PS51186">
    <property type="entry name" value="GNAT"/>
    <property type="match status" value="1"/>
</dbReference>
<organism evidence="2 3">
    <name type="scientific">Bordetella genomosp. 9</name>
    <dbReference type="NCBI Taxonomy" id="1416803"/>
    <lineage>
        <taxon>Bacteria</taxon>
        <taxon>Pseudomonadati</taxon>
        <taxon>Pseudomonadota</taxon>
        <taxon>Betaproteobacteria</taxon>
        <taxon>Burkholderiales</taxon>
        <taxon>Alcaligenaceae</taxon>
        <taxon>Bordetella</taxon>
    </lineage>
</organism>
<dbReference type="PANTHER" id="PTHR43233">
    <property type="entry name" value="FAMILY N-ACETYLTRANSFERASE, PUTATIVE (AFU_ORTHOLOGUE AFUA_6G03350)-RELATED"/>
    <property type="match status" value="1"/>
</dbReference>